<dbReference type="EMBL" id="BKCJ010003267">
    <property type="protein sequence ID" value="GEU54034.1"/>
    <property type="molecule type" value="Genomic_DNA"/>
</dbReference>
<accession>A0A6L2L1J2</accession>
<dbReference type="AlphaFoldDB" id="A0A6L2L1J2"/>
<evidence type="ECO:0000256" key="1">
    <source>
        <dbReference type="SAM" id="Coils"/>
    </source>
</evidence>
<protein>
    <recommendedName>
        <fullName evidence="3">Synaptobrevin, longin-like domain protein</fullName>
    </recommendedName>
</protein>
<feature type="coiled-coil region" evidence="1">
    <location>
        <begin position="204"/>
        <end position="235"/>
    </location>
</feature>
<comment type="caution">
    <text evidence="2">The sequence shown here is derived from an EMBL/GenBank/DDBJ whole genome shotgun (WGS) entry which is preliminary data.</text>
</comment>
<organism evidence="2">
    <name type="scientific">Tanacetum cinerariifolium</name>
    <name type="common">Dalmatian daisy</name>
    <name type="synonym">Chrysanthemum cinerariifolium</name>
    <dbReference type="NCBI Taxonomy" id="118510"/>
    <lineage>
        <taxon>Eukaryota</taxon>
        <taxon>Viridiplantae</taxon>
        <taxon>Streptophyta</taxon>
        <taxon>Embryophyta</taxon>
        <taxon>Tracheophyta</taxon>
        <taxon>Spermatophyta</taxon>
        <taxon>Magnoliopsida</taxon>
        <taxon>eudicotyledons</taxon>
        <taxon>Gunneridae</taxon>
        <taxon>Pentapetalae</taxon>
        <taxon>asterids</taxon>
        <taxon>campanulids</taxon>
        <taxon>Asterales</taxon>
        <taxon>Asteraceae</taxon>
        <taxon>Asteroideae</taxon>
        <taxon>Anthemideae</taxon>
        <taxon>Anthemidinae</taxon>
        <taxon>Tanacetum</taxon>
    </lineage>
</organism>
<sequence>MSATATIFKQLTLTGAKTTAWNEFSSTMASAIICLATNQNFNFSKYIFDHMVKNSEDGVKFLMFPIFVQVFLDSQVEGMLKHKDIYVTPSHTKKIFANMNRQGKDFSGKVTPLFETMMGRMIADLDADEGVVLVDETHGRNDQDMFDTIILDDEEVVAEEVDDEEVVAKEVVAKKEVSTVDPVFTAGEVVTIAGFKKDQIMIDEKVARNLKAQMQAELEEEERLVRQKKEEANIALVAEWDNTQAMMDADYELATRLQE</sequence>
<proteinExistence type="predicted"/>
<name>A0A6L2L1J2_TANCI</name>
<keyword evidence="1" id="KW-0175">Coiled coil</keyword>
<gene>
    <name evidence="2" type="ORF">Tci_026012</name>
</gene>
<reference evidence="2" key="1">
    <citation type="journal article" date="2019" name="Sci. Rep.">
        <title>Draft genome of Tanacetum cinerariifolium, the natural source of mosquito coil.</title>
        <authorList>
            <person name="Yamashiro T."/>
            <person name="Shiraishi A."/>
            <person name="Satake H."/>
            <person name="Nakayama K."/>
        </authorList>
    </citation>
    <scope>NUCLEOTIDE SEQUENCE</scope>
</reference>
<evidence type="ECO:0008006" key="3">
    <source>
        <dbReference type="Google" id="ProtNLM"/>
    </source>
</evidence>
<evidence type="ECO:0000313" key="2">
    <source>
        <dbReference type="EMBL" id="GEU54034.1"/>
    </source>
</evidence>